<gene>
    <name evidence="2" type="ORF">AFUS01_LOCUS21860</name>
</gene>
<organism evidence="2 3">
    <name type="scientific">Allacma fusca</name>
    <dbReference type="NCBI Taxonomy" id="39272"/>
    <lineage>
        <taxon>Eukaryota</taxon>
        <taxon>Metazoa</taxon>
        <taxon>Ecdysozoa</taxon>
        <taxon>Arthropoda</taxon>
        <taxon>Hexapoda</taxon>
        <taxon>Collembola</taxon>
        <taxon>Symphypleona</taxon>
        <taxon>Sminthuridae</taxon>
        <taxon>Allacma</taxon>
    </lineage>
</organism>
<evidence type="ECO:0000313" key="3">
    <source>
        <dbReference type="Proteomes" id="UP000708208"/>
    </source>
</evidence>
<feature type="non-terminal residue" evidence="2">
    <location>
        <position position="301"/>
    </location>
</feature>
<evidence type="ECO:0000256" key="1">
    <source>
        <dbReference type="SAM" id="MobiDB-lite"/>
    </source>
</evidence>
<sequence>DNERNSKKILEEILIEIKAIKSKLVEKDKVGANISGDQKSHHSQQHQLQVPDDDTHQQESSPKSMVVSDEVLKEDLWLQELTKQKMMLPTPILGFTMKKETKQNLLDANYIILKGNIIISNYTKSELLLDMGEHLGKLHPKCIRVQTKEVIRYRVATYYFEGAPVVDWVSYKIGSTGICLYVGVVLPSQGTSGLCCSMALTKKSVGLIRSKDMMEHYTRDGSFSKMEHKSFQIKENDLSQLRDSKTLGHILVKCGIMTAMAALSLKEDGSGIQVEIDVMAYIPEWKSTKRVNSPGSLNREF</sequence>
<feature type="region of interest" description="Disordered" evidence="1">
    <location>
        <begin position="31"/>
        <end position="67"/>
    </location>
</feature>
<accession>A0A8J2P670</accession>
<dbReference type="EMBL" id="CAJVCH010248698">
    <property type="protein sequence ID" value="CAG7733415.1"/>
    <property type="molecule type" value="Genomic_DNA"/>
</dbReference>
<name>A0A8J2P670_9HEXA</name>
<dbReference type="AlphaFoldDB" id="A0A8J2P670"/>
<keyword evidence="3" id="KW-1185">Reference proteome</keyword>
<comment type="caution">
    <text evidence="2">The sequence shown here is derived from an EMBL/GenBank/DDBJ whole genome shotgun (WGS) entry which is preliminary data.</text>
</comment>
<proteinExistence type="predicted"/>
<dbReference type="Proteomes" id="UP000708208">
    <property type="component" value="Unassembled WGS sequence"/>
</dbReference>
<evidence type="ECO:0000313" key="2">
    <source>
        <dbReference type="EMBL" id="CAG7733415.1"/>
    </source>
</evidence>
<protein>
    <submittedName>
        <fullName evidence="2">Uncharacterized protein</fullName>
    </submittedName>
</protein>
<reference evidence="2" key="1">
    <citation type="submission" date="2021-06" db="EMBL/GenBank/DDBJ databases">
        <authorList>
            <person name="Hodson N. C."/>
            <person name="Mongue J. A."/>
            <person name="Jaron S. K."/>
        </authorList>
    </citation>
    <scope>NUCLEOTIDE SEQUENCE</scope>
</reference>